<evidence type="ECO:0000313" key="2">
    <source>
        <dbReference type="Proteomes" id="UP001519363"/>
    </source>
</evidence>
<organism evidence="1 2">
    <name type="scientific">Crossiella equi</name>
    <dbReference type="NCBI Taxonomy" id="130796"/>
    <lineage>
        <taxon>Bacteria</taxon>
        <taxon>Bacillati</taxon>
        <taxon>Actinomycetota</taxon>
        <taxon>Actinomycetes</taxon>
        <taxon>Pseudonocardiales</taxon>
        <taxon>Pseudonocardiaceae</taxon>
        <taxon>Crossiella</taxon>
    </lineage>
</organism>
<dbReference type="PANTHER" id="PTHR43861">
    <property type="entry name" value="TRANS-ACONITATE 2-METHYLTRANSFERASE-RELATED"/>
    <property type="match status" value="1"/>
</dbReference>
<dbReference type="Gene3D" id="3.40.50.150">
    <property type="entry name" value="Vaccinia Virus protein VP39"/>
    <property type="match status" value="1"/>
</dbReference>
<keyword evidence="1" id="KW-0808">Transferase</keyword>
<dbReference type="Proteomes" id="UP001519363">
    <property type="component" value="Unassembled WGS sequence"/>
</dbReference>
<dbReference type="EMBL" id="JAGIOO010000001">
    <property type="protein sequence ID" value="MBP2478939.1"/>
    <property type="molecule type" value="Genomic_DNA"/>
</dbReference>
<dbReference type="Pfam" id="PF13489">
    <property type="entry name" value="Methyltransf_23"/>
    <property type="match status" value="1"/>
</dbReference>
<name>A0ABS5AQU4_9PSEU</name>
<sequence length="239" mass="25300">MDLTAVAVVPSLAALTPLLPPPPARVLEVGCGRGALAEALAGRGYRVTGLDRSEAMVAATAARGVRAVHADVREHRGEYDAVLFTRSLHNCPDPGPLLAHVATLLAPGGRIVLEEFAWERVDRGCAEFLYDNRAVAVAAGLLDAEVPETDLLGYWVAKHDFLCRGADMLAALAEMGTHLVERPVAMAWRMVAGPGDPWTADERVPAVLAAVRRAEERRLAEGRLTAMGFVASAVVGAPS</sequence>
<reference evidence="1 2" key="1">
    <citation type="submission" date="2021-03" db="EMBL/GenBank/DDBJ databases">
        <title>Sequencing the genomes of 1000 actinobacteria strains.</title>
        <authorList>
            <person name="Klenk H.-P."/>
        </authorList>
    </citation>
    <scope>NUCLEOTIDE SEQUENCE [LARGE SCALE GENOMIC DNA]</scope>
    <source>
        <strain evidence="1 2">DSM 44580</strain>
    </source>
</reference>
<dbReference type="PANTHER" id="PTHR43861:SF1">
    <property type="entry name" value="TRANS-ACONITATE 2-METHYLTRANSFERASE"/>
    <property type="match status" value="1"/>
</dbReference>
<dbReference type="RefSeq" id="WP_086781016.1">
    <property type="nucleotide sequence ID" value="NZ_JAGIOO010000001.1"/>
</dbReference>
<gene>
    <name evidence="1" type="ORF">JOF53_007811</name>
</gene>
<evidence type="ECO:0000313" key="1">
    <source>
        <dbReference type="EMBL" id="MBP2478939.1"/>
    </source>
</evidence>
<keyword evidence="2" id="KW-1185">Reference proteome</keyword>
<dbReference type="SUPFAM" id="SSF53335">
    <property type="entry name" value="S-adenosyl-L-methionine-dependent methyltransferases"/>
    <property type="match status" value="1"/>
</dbReference>
<protein>
    <submittedName>
        <fullName evidence="1">SAM-dependent methyltransferase</fullName>
    </submittedName>
</protein>
<dbReference type="GO" id="GO:0032259">
    <property type="term" value="P:methylation"/>
    <property type="evidence" value="ECO:0007669"/>
    <property type="project" value="UniProtKB-KW"/>
</dbReference>
<proteinExistence type="predicted"/>
<comment type="caution">
    <text evidence="1">The sequence shown here is derived from an EMBL/GenBank/DDBJ whole genome shotgun (WGS) entry which is preliminary data.</text>
</comment>
<accession>A0ABS5AQU4</accession>
<dbReference type="GO" id="GO:0008168">
    <property type="term" value="F:methyltransferase activity"/>
    <property type="evidence" value="ECO:0007669"/>
    <property type="project" value="UniProtKB-KW"/>
</dbReference>
<keyword evidence="1" id="KW-0489">Methyltransferase</keyword>
<dbReference type="CDD" id="cd02440">
    <property type="entry name" value="AdoMet_MTases"/>
    <property type="match status" value="1"/>
</dbReference>
<dbReference type="InterPro" id="IPR029063">
    <property type="entry name" value="SAM-dependent_MTases_sf"/>
</dbReference>